<accession>A0ABR2MAF0</accession>
<organism evidence="5 6">
    <name type="scientific">Platanthera guangdongensis</name>
    <dbReference type="NCBI Taxonomy" id="2320717"/>
    <lineage>
        <taxon>Eukaryota</taxon>
        <taxon>Viridiplantae</taxon>
        <taxon>Streptophyta</taxon>
        <taxon>Embryophyta</taxon>
        <taxon>Tracheophyta</taxon>
        <taxon>Spermatophyta</taxon>
        <taxon>Magnoliopsida</taxon>
        <taxon>Liliopsida</taxon>
        <taxon>Asparagales</taxon>
        <taxon>Orchidaceae</taxon>
        <taxon>Orchidoideae</taxon>
        <taxon>Orchideae</taxon>
        <taxon>Orchidinae</taxon>
        <taxon>Platanthera</taxon>
    </lineage>
</organism>
<feature type="region of interest" description="Disordered" evidence="4">
    <location>
        <begin position="1"/>
        <end position="29"/>
    </location>
</feature>
<dbReference type="SUPFAM" id="SSF48403">
    <property type="entry name" value="Ankyrin repeat"/>
    <property type="match status" value="1"/>
</dbReference>
<evidence type="ECO:0000313" key="5">
    <source>
        <dbReference type="EMBL" id="KAK8960991.1"/>
    </source>
</evidence>
<sequence>MIDASAQRPKHKNKIPVADEANAPDHSKHNSKQALISRSLLSPISIFHDFCFCFRFPPFLLATGSLDSLFSSLQAIVSLLLFCKLIHRDSSMSLARAKMDKIQMNAVEGGPEATSLAGCLHLLAGLRRPPPSSLDIVFTLVLLPTSTPPLSSPPDSVLVDAVPALSIRRTNSSALRRLFSRPSLPVFRDASVLIHLLGSQTLFSLRFPSSLQRDLLPRIIQSCSARDLSAVLPLAAHAGAGNAVSVLLSGGADPNTRNAAGKPAISLAVSAGSAEAVEALLESGAVDRPFHEAAAKNRTDLIALLLAWTGSGLGFDWTAAPDPDGRTPVHYAAATGALDALRLCLSSGGDPSRPDANGWTPLHCSAAGGLLPAAEFLIFSSDFDPRRALTREKRRREGRR</sequence>
<protein>
    <submittedName>
        <fullName evidence="5">Uncharacterized protein</fullName>
    </submittedName>
</protein>
<proteinExistence type="predicted"/>
<comment type="caution">
    <text evidence="5">The sequence shown here is derived from an EMBL/GenBank/DDBJ whole genome shotgun (WGS) entry which is preliminary data.</text>
</comment>
<gene>
    <name evidence="5" type="ORF">KSP40_PGU016748</name>
</gene>
<dbReference type="InterPro" id="IPR002110">
    <property type="entry name" value="Ankyrin_rpt"/>
</dbReference>
<dbReference type="SMART" id="SM00248">
    <property type="entry name" value="ANK"/>
    <property type="match status" value="4"/>
</dbReference>
<feature type="repeat" description="ANK" evidence="3">
    <location>
        <begin position="324"/>
        <end position="356"/>
    </location>
</feature>
<dbReference type="Pfam" id="PF12796">
    <property type="entry name" value="Ank_2"/>
    <property type="match status" value="1"/>
</dbReference>
<evidence type="ECO:0000256" key="3">
    <source>
        <dbReference type="PROSITE-ProRule" id="PRU00023"/>
    </source>
</evidence>
<reference evidence="5 6" key="1">
    <citation type="journal article" date="2022" name="Nat. Plants">
        <title>Genomes of leafy and leafless Platanthera orchids illuminate the evolution of mycoheterotrophy.</title>
        <authorList>
            <person name="Li M.H."/>
            <person name="Liu K.W."/>
            <person name="Li Z."/>
            <person name="Lu H.C."/>
            <person name="Ye Q.L."/>
            <person name="Zhang D."/>
            <person name="Wang J.Y."/>
            <person name="Li Y.F."/>
            <person name="Zhong Z.M."/>
            <person name="Liu X."/>
            <person name="Yu X."/>
            <person name="Liu D.K."/>
            <person name="Tu X.D."/>
            <person name="Liu B."/>
            <person name="Hao Y."/>
            <person name="Liao X.Y."/>
            <person name="Jiang Y.T."/>
            <person name="Sun W.H."/>
            <person name="Chen J."/>
            <person name="Chen Y.Q."/>
            <person name="Ai Y."/>
            <person name="Zhai J.W."/>
            <person name="Wu S.S."/>
            <person name="Zhou Z."/>
            <person name="Hsiao Y.Y."/>
            <person name="Wu W.L."/>
            <person name="Chen Y.Y."/>
            <person name="Lin Y.F."/>
            <person name="Hsu J.L."/>
            <person name="Li C.Y."/>
            <person name="Wang Z.W."/>
            <person name="Zhao X."/>
            <person name="Zhong W.Y."/>
            <person name="Ma X.K."/>
            <person name="Ma L."/>
            <person name="Huang J."/>
            <person name="Chen G.Z."/>
            <person name="Huang M.Z."/>
            <person name="Huang L."/>
            <person name="Peng D.H."/>
            <person name="Luo Y.B."/>
            <person name="Zou S.Q."/>
            <person name="Chen S.P."/>
            <person name="Lan S."/>
            <person name="Tsai W.C."/>
            <person name="Van de Peer Y."/>
            <person name="Liu Z.J."/>
        </authorList>
    </citation>
    <scope>NUCLEOTIDE SEQUENCE [LARGE SCALE GENOMIC DNA]</scope>
    <source>
        <strain evidence="5">Lor288</strain>
    </source>
</reference>
<evidence type="ECO:0000256" key="4">
    <source>
        <dbReference type="SAM" id="MobiDB-lite"/>
    </source>
</evidence>
<dbReference type="PROSITE" id="PS50088">
    <property type="entry name" value="ANK_REPEAT"/>
    <property type="match status" value="1"/>
</dbReference>
<dbReference type="EMBL" id="JBBWWR010000010">
    <property type="protein sequence ID" value="KAK8960991.1"/>
    <property type="molecule type" value="Genomic_DNA"/>
</dbReference>
<dbReference type="PROSITE" id="PS50297">
    <property type="entry name" value="ANK_REP_REGION"/>
    <property type="match status" value="1"/>
</dbReference>
<keyword evidence="6" id="KW-1185">Reference proteome</keyword>
<dbReference type="PANTHER" id="PTHR24198">
    <property type="entry name" value="ANKYRIN REPEAT AND PROTEIN KINASE DOMAIN-CONTAINING PROTEIN"/>
    <property type="match status" value="1"/>
</dbReference>
<evidence type="ECO:0000256" key="1">
    <source>
        <dbReference type="ARBA" id="ARBA00022737"/>
    </source>
</evidence>
<keyword evidence="2 3" id="KW-0040">ANK repeat</keyword>
<dbReference type="PANTHER" id="PTHR24198:SF165">
    <property type="entry name" value="ANKYRIN REPEAT-CONTAINING PROTEIN-RELATED"/>
    <property type="match status" value="1"/>
</dbReference>
<keyword evidence="1" id="KW-0677">Repeat</keyword>
<name>A0ABR2MAF0_9ASPA</name>
<evidence type="ECO:0000256" key="2">
    <source>
        <dbReference type="ARBA" id="ARBA00023043"/>
    </source>
</evidence>
<dbReference type="Proteomes" id="UP001412067">
    <property type="component" value="Unassembled WGS sequence"/>
</dbReference>
<evidence type="ECO:0000313" key="6">
    <source>
        <dbReference type="Proteomes" id="UP001412067"/>
    </source>
</evidence>
<dbReference type="Gene3D" id="1.25.40.20">
    <property type="entry name" value="Ankyrin repeat-containing domain"/>
    <property type="match status" value="1"/>
</dbReference>
<dbReference type="InterPro" id="IPR036770">
    <property type="entry name" value="Ankyrin_rpt-contain_sf"/>
</dbReference>